<organism evidence="8 9">
    <name type="scientific">Saccharomycodes ludwigii</name>
    <dbReference type="NCBI Taxonomy" id="36035"/>
    <lineage>
        <taxon>Eukaryota</taxon>
        <taxon>Fungi</taxon>
        <taxon>Dikarya</taxon>
        <taxon>Ascomycota</taxon>
        <taxon>Saccharomycotina</taxon>
        <taxon>Saccharomycetes</taxon>
        <taxon>Saccharomycodales</taxon>
        <taxon>Saccharomycodaceae</taxon>
        <taxon>Saccharomycodes</taxon>
    </lineage>
</organism>
<evidence type="ECO:0000256" key="6">
    <source>
        <dbReference type="SAM" id="MobiDB-lite"/>
    </source>
</evidence>
<feature type="transmembrane region" description="Helical" evidence="7">
    <location>
        <begin position="339"/>
        <end position="357"/>
    </location>
</feature>
<dbReference type="EMBL" id="UFAJ01000905">
    <property type="protein sequence ID" value="SSD61807.1"/>
    <property type="molecule type" value="Genomic_DNA"/>
</dbReference>
<evidence type="ECO:0000256" key="3">
    <source>
        <dbReference type="ARBA" id="ARBA00022692"/>
    </source>
</evidence>
<name>A0A376BAZ9_9ASCO</name>
<evidence type="ECO:0000256" key="4">
    <source>
        <dbReference type="ARBA" id="ARBA00022989"/>
    </source>
</evidence>
<dbReference type="InterPro" id="IPR008010">
    <property type="entry name" value="Tatp1"/>
</dbReference>
<evidence type="ECO:0000313" key="9">
    <source>
        <dbReference type="Proteomes" id="UP000262825"/>
    </source>
</evidence>
<evidence type="ECO:0000256" key="1">
    <source>
        <dbReference type="ARBA" id="ARBA00004141"/>
    </source>
</evidence>
<sequence length="515" mass="57652">MKSLKNTMPDNNTSDMKKKKQKDEVRQLIRFLGLFKMDFLILIEIIIASTTLVHILDPSKTYHKIKGQNAIKLYALFGFLEMADKMLSTMGQDLLLAMYKKTTSLGLLSGSGGNSTNGSNNSSENGTTTANASATNIIPSNGNLNKNILQNCPPPSSIKLFILLFIIRCVYLIIHATVLSFQTVALNVAVNSYSNSLGTLLLSMQFSEIKSSVFKKFDKEGLFQLSMADIVERFQLITMLSIITIRNLTTTTVPFGSAPLPQSWILKFFPFNIKNSGGFIIGALCGPMIKVIGSEFIVDWVKHSYIGRFNKFRPSLYDKVFTKILVQDYLDHTNFKLQIRLGVPIQAQVISFLVLLLPKLKQLLENVPFYIRASWILSIWVLVLILKFFLQWGLDKIGKSIINGSNNVSKRSTLISDHSGHTGTMTNGTKNKNKNKNNNTAGKSNNSTINSTSLYYVPGELSGGQGIVDDNMRQVLYGDNVIPPSVSELRIRKDRKDSKSLEKVERYKMSSKRIW</sequence>
<dbReference type="Pfam" id="PF05346">
    <property type="entry name" value="DUF747"/>
    <property type="match status" value="1"/>
</dbReference>
<dbReference type="AlphaFoldDB" id="A0A376BAZ9"/>
<comment type="subcellular location">
    <subcellularLocation>
        <location evidence="1">Membrane</location>
        <topology evidence="1">Multi-pass membrane protein</topology>
    </subcellularLocation>
</comment>
<keyword evidence="3 7" id="KW-0812">Transmembrane</keyword>
<protein>
    <recommendedName>
        <fullName evidence="10">DUF747-domain-containing protein</fullName>
    </recommendedName>
</protein>
<evidence type="ECO:0000256" key="2">
    <source>
        <dbReference type="ARBA" id="ARBA00008803"/>
    </source>
</evidence>
<feature type="compositionally biased region" description="Low complexity" evidence="6">
    <location>
        <begin position="116"/>
        <end position="131"/>
    </location>
</feature>
<feature type="transmembrane region" description="Helical" evidence="7">
    <location>
        <begin position="369"/>
        <end position="390"/>
    </location>
</feature>
<dbReference type="GO" id="GO:0005789">
    <property type="term" value="C:endoplasmic reticulum membrane"/>
    <property type="evidence" value="ECO:0007669"/>
    <property type="project" value="TreeGrafter"/>
</dbReference>
<feature type="transmembrane region" description="Helical" evidence="7">
    <location>
        <begin position="39"/>
        <end position="56"/>
    </location>
</feature>
<reference evidence="9" key="1">
    <citation type="submission" date="2018-06" db="EMBL/GenBank/DDBJ databases">
        <authorList>
            <person name="Guldener U."/>
        </authorList>
    </citation>
    <scope>NUCLEOTIDE SEQUENCE [LARGE SCALE GENOMIC DNA]</scope>
    <source>
        <strain evidence="9">UTAD17</strain>
    </source>
</reference>
<dbReference type="Proteomes" id="UP000262825">
    <property type="component" value="Unassembled WGS sequence"/>
</dbReference>
<keyword evidence="5 7" id="KW-0472">Membrane</keyword>
<accession>A0A376BAZ9</accession>
<keyword evidence="4 7" id="KW-1133">Transmembrane helix</keyword>
<feature type="transmembrane region" description="Helical" evidence="7">
    <location>
        <begin position="160"/>
        <end position="178"/>
    </location>
</feature>
<dbReference type="PANTHER" id="PTHR13317">
    <property type="entry name" value="TRANSMEMBRANE ANTERIOR POSTERIOR TRANSFORMATION PROTEIN 1 HOMOLOG"/>
    <property type="match status" value="1"/>
</dbReference>
<feature type="region of interest" description="Disordered" evidence="6">
    <location>
        <begin position="413"/>
        <end position="446"/>
    </location>
</feature>
<dbReference type="PANTHER" id="PTHR13317:SF4">
    <property type="entry name" value="TRANSMEMBRANE ANTERIOR POSTERIOR TRANSFORMATION PROTEIN 1 HOMOLOG"/>
    <property type="match status" value="1"/>
</dbReference>
<dbReference type="VEuPathDB" id="FungiDB:SCODWIG_03568"/>
<proteinExistence type="inferred from homology"/>
<comment type="similarity">
    <text evidence="2">Belongs to the TAPT1 family.</text>
</comment>
<keyword evidence="9" id="KW-1185">Reference proteome</keyword>
<evidence type="ECO:0000256" key="7">
    <source>
        <dbReference type="SAM" id="Phobius"/>
    </source>
</evidence>
<evidence type="ECO:0000256" key="5">
    <source>
        <dbReference type="ARBA" id="ARBA00023136"/>
    </source>
</evidence>
<gene>
    <name evidence="8" type="ORF">SCODWIG_03568</name>
</gene>
<evidence type="ECO:0008006" key="10">
    <source>
        <dbReference type="Google" id="ProtNLM"/>
    </source>
</evidence>
<feature type="region of interest" description="Disordered" evidence="6">
    <location>
        <begin position="110"/>
        <end position="131"/>
    </location>
</feature>
<feature type="compositionally biased region" description="Low complexity" evidence="6">
    <location>
        <begin position="422"/>
        <end position="446"/>
    </location>
</feature>
<evidence type="ECO:0000313" key="8">
    <source>
        <dbReference type="EMBL" id="SSD61807.1"/>
    </source>
</evidence>